<dbReference type="Pfam" id="PF14015">
    <property type="entry name" value="DUF4231"/>
    <property type="match status" value="1"/>
</dbReference>
<protein>
    <submittedName>
        <fullName evidence="1">DUF4231 domain-containing protein</fullName>
    </submittedName>
</protein>
<comment type="caution">
    <text evidence="1">The sequence shown here is derived from an EMBL/GenBank/DDBJ whole genome shotgun (WGS) entry which is preliminary data.</text>
</comment>
<proteinExistence type="predicted"/>
<organism evidence="1">
    <name type="scientific">Lyngbya confervoides BDU141951</name>
    <dbReference type="NCBI Taxonomy" id="1574623"/>
    <lineage>
        <taxon>Bacteria</taxon>
        <taxon>Bacillati</taxon>
        <taxon>Cyanobacteriota</taxon>
        <taxon>Cyanophyceae</taxon>
        <taxon>Oscillatoriophycideae</taxon>
        <taxon>Oscillatoriales</taxon>
        <taxon>Microcoleaceae</taxon>
        <taxon>Lyngbya</taxon>
    </lineage>
</organism>
<dbReference type="AlphaFoldDB" id="A0A0C1YC09"/>
<accession>A0A0C1YC09</accession>
<sequence>MAKKDPYVEFLKEDFNDLFGQMELTPIQRKFLASRWLDQVLWMEKKANQCRDRHYRLRLSAIILGVIVPILIGINPGNPKVAKALQYATISLSAIVAVSAAVEEFFHYGERWYHYRRTVESLKTYGWQFSQLSGRYAKYPNHTTAFQDFANQVEEVIQRDVEIYVTQVAKNEEDSTQTPVLVTGPLPDIDDLSGSSGDDDPSLP</sequence>
<name>A0A0C1YC09_9CYAN</name>
<dbReference type="EMBL" id="JTHE02000003">
    <property type="protein sequence ID" value="NEV67340.1"/>
    <property type="molecule type" value="Genomic_DNA"/>
</dbReference>
<dbReference type="InterPro" id="IPR025325">
    <property type="entry name" value="DUF4231"/>
</dbReference>
<gene>
    <name evidence="1" type="ORF">QQ91_009460</name>
</gene>
<dbReference type="NCBIfam" id="NF033634">
    <property type="entry name" value="SLATT_1"/>
    <property type="match status" value="1"/>
</dbReference>
<reference evidence="1" key="1">
    <citation type="submission" date="2014-11" db="EMBL/GenBank/DDBJ databases">
        <authorList>
            <person name="Malar M.C."/>
            <person name="Sen D."/>
            <person name="Tripathy S."/>
        </authorList>
    </citation>
    <scope>NUCLEOTIDE SEQUENCE</scope>
    <source>
        <strain evidence="1">BDU141951</strain>
    </source>
</reference>
<reference evidence="1" key="2">
    <citation type="journal article" date="2015" name="Genome Announc.">
        <title>Draft Genome Sequence of Filamentous Marine Cyanobacterium Lyngbya confervoides Strain BDU141951.</title>
        <authorList>
            <person name="Chandrababunaidu M.M."/>
            <person name="Sen D."/>
            <person name="Tripathy S."/>
        </authorList>
    </citation>
    <scope>NUCLEOTIDE SEQUENCE</scope>
    <source>
        <strain evidence="1">BDU141951</strain>
    </source>
</reference>
<reference evidence="1" key="3">
    <citation type="submission" date="2020-02" db="EMBL/GenBank/DDBJ databases">
        <authorList>
            <person name="Sarangi A.N."/>
            <person name="Ghosh S."/>
            <person name="Mukherjee M."/>
            <person name="Tripathy S."/>
        </authorList>
    </citation>
    <scope>NUCLEOTIDE SEQUENCE</scope>
    <source>
        <strain evidence="1">BDU141951</strain>
    </source>
</reference>
<evidence type="ECO:0000313" key="1">
    <source>
        <dbReference type="EMBL" id="NEV67340.1"/>
    </source>
</evidence>